<evidence type="ECO:0000313" key="9">
    <source>
        <dbReference type="Proteomes" id="UP000314986"/>
    </source>
</evidence>
<feature type="domain" description="Laminin EGF-like" evidence="7">
    <location>
        <begin position="146"/>
        <end position="195"/>
    </location>
</feature>
<organism evidence="8 9">
    <name type="scientific">Callorhinchus milii</name>
    <name type="common">Ghost shark</name>
    <dbReference type="NCBI Taxonomy" id="7868"/>
    <lineage>
        <taxon>Eukaryota</taxon>
        <taxon>Metazoa</taxon>
        <taxon>Chordata</taxon>
        <taxon>Craniata</taxon>
        <taxon>Vertebrata</taxon>
        <taxon>Chondrichthyes</taxon>
        <taxon>Holocephali</taxon>
        <taxon>Chimaeriformes</taxon>
        <taxon>Callorhinchidae</taxon>
        <taxon>Callorhinchus</taxon>
    </lineage>
</organism>
<keyword evidence="4" id="KW-0325">Glycoprotein</keyword>
<dbReference type="PRINTS" id="PR00011">
    <property type="entry name" value="EGFLAMININ"/>
</dbReference>
<dbReference type="InterPro" id="IPR056863">
    <property type="entry name" value="LMN_ATRN_NET-like_EGF"/>
</dbReference>
<accession>A0A4W3HF84</accession>
<proteinExistence type="predicted"/>
<dbReference type="Gene3D" id="2.10.25.10">
    <property type="entry name" value="Laminin"/>
    <property type="match status" value="3"/>
</dbReference>
<comment type="caution">
    <text evidence="6">Lacks conserved residue(s) required for the propagation of feature annotation.</text>
</comment>
<evidence type="ECO:0000256" key="5">
    <source>
        <dbReference type="ARBA" id="ARBA00023292"/>
    </source>
</evidence>
<dbReference type="PROSITE" id="PS50027">
    <property type="entry name" value="EGF_LAM_2"/>
    <property type="match status" value="3"/>
</dbReference>
<keyword evidence="1" id="KW-0732">Signal</keyword>
<evidence type="ECO:0000313" key="8">
    <source>
        <dbReference type="Ensembl" id="ENSCMIP00000015603.1"/>
    </source>
</evidence>
<dbReference type="Ensembl" id="ENSCMIT00000015923.1">
    <property type="protein sequence ID" value="ENSCMIP00000015603.1"/>
    <property type="gene ID" value="ENSCMIG00000007606.1"/>
</dbReference>
<evidence type="ECO:0000256" key="1">
    <source>
        <dbReference type="ARBA" id="ARBA00022729"/>
    </source>
</evidence>
<keyword evidence="2" id="KW-0677">Repeat</keyword>
<dbReference type="PANTHER" id="PTHR10574">
    <property type="entry name" value="NETRIN/LAMININ-RELATED"/>
    <property type="match status" value="1"/>
</dbReference>
<dbReference type="OMA" id="NTGCACK"/>
<dbReference type="FunFam" id="2.10.25.10:FF:000067">
    <property type="entry name" value="Laminin subunit gamma 1"/>
    <property type="match status" value="1"/>
</dbReference>
<dbReference type="InterPro" id="IPR002049">
    <property type="entry name" value="LE_dom"/>
</dbReference>
<keyword evidence="3 6" id="KW-1015">Disulfide bond</keyword>
<reference evidence="9" key="1">
    <citation type="journal article" date="2006" name="Science">
        <title>Ancient noncoding elements conserved in the human genome.</title>
        <authorList>
            <person name="Venkatesh B."/>
            <person name="Kirkness E.F."/>
            <person name="Loh Y.H."/>
            <person name="Halpern A.L."/>
            <person name="Lee A.P."/>
            <person name="Johnson J."/>
            <person name="Dandona N."/>
            <person name="Viswanathan L.D."/>
            <person name="Tay A."/>
            <person name="Venter J.C."/>
            <person name="Strausberg R.L."/>
            <person name="Brenner S."/>
        </authorList>
    </citation>
    <scope>NUCLEOTIDE SEQUENCE [LARGE SCALE GENOMIC DNA]</scope>
</reference>
<dbReference type="AlphaFoldDB" id="A0A4W3HF84"/>
<dbReference type="SUPFAM" id="SSF57196">
    <property type="entry name" value="EGF/Laminin"/>
    <property type="match status" value="3"/>
</dbReference>
<reference evidence="9" key="2">
    <citation type="journal article" date="2007" name="PLoS Biol.">
        <title>Survey sequencing and comparative analysis of the elephant shark (Callorhinchus milii) genome.</title>
        <authorList>
            <person name="Venkatesh B."/>
            <person name="Kirkness E.F."/>
            <person name="Loh Y.H."/>
            <person name="Halpern A.L."/>
            <person name="Lee A.P."/>
            <person name="Johnson J."/>
            <person name="Dandona N."/>
            <person name="Viswanathan L.D."/>
            <person name="Tay A."/>
            <person name="Venter J.C."/>
            <person name="Strausberg R.L."/>
            <person name="Brenner S."/>
        </authorList>
    </citation>
    <scope>NUCLEOTIDE SEQUENCE [LARGE SCALE GENOMIC DNA]</scope>
</reference>
<dbReference type="SMART" id="SM00180">
    <property type="entry name" value="EGF_Lam"/>
    <property type="match status" value="3"/>
</dbReference>
<dbReference type="GO" id="GO:0009887">
    <property type="term" value="P:animal organ morphogenesis"/>
    <property type="evidence" value="ECO:0007669"/>
    <property type="project" value="TreeGrafter"/>
</dbReference>
<feature type="domain" description="Laminin EGF-like" evidence="7">
    <location>
        <begin position="99"/>
        <end position="145"/>
    </location>
</feature>
<keyword evidence="9" id="KW-1185">Reference proteome</keyword>
<dbReference type="GeneTree" id="ENSGT01030000237942"/>
<evidence type="ECO:0000256" key="2">
    <source>
        <dbReference type="ARBA" id="ARBA00022737"/>
    </source>
</evidence>
<dbReference type="InterPro" id="IPR050440">
    <property type="entry name" value="Laminin/Netrin_ECM"/>
</dbReference>
<dbReference type="Proteomes" id="UP000314986">
    <property type="component" value="Unassembled WGS sequence"/>
</dbReference>
<dbReference type="GO" id="GO:0009888">
    <property type="term" value="P:tissue development"/>
    <property type="evidence" value="ECO:0007669"/>
    <property type="project" value="TreeGrafter"/>
</dbReference>
<feature type="domain" description="Laminin EGF-like" evidence="7">
    <location>
        <begin position="49"/>
        <end position="98"/>
    </location>
</feature>
<name>A0A4W3HF84_CALMI</name>
<sequence>LFHIIFPAAEPTTTTTTAAATTATTAATATTATARTTSTTISTAATARCNCSVVGSADPASCDVTSGQCDCLAGYTGLVCDQCVAGYHPNITNGECVLCGCNATGAANFHCDSTGRCRCKVGVSGLKCDQCRLGHHGFSEAGCQHCQCSNHSTTCDYHTGFCWNCTGNTKGRHCEECRDEFYRRPQAGPAADCKRCPCSMVTSTGSCHTGNVS</sequence>
<feature type="disulfide bond" evidence="6">
    <location>
        <begin position="99"/>
        <end position="111"/>
    </location>
</feature>
<dbReference type="Pfam" id="PF24973">
    <property type="entry name" value="EGF_LMN_ATRN"/>
    <property type="match status" value="1"/>
</dbReference>
<reference evidence="9" key="3">
    <citation type="journal article" date="2014" name="Nature">
        <title>Elephant shark genome provides unique insights into gnathostome evolution.</title>
        <authorList>
            <consortium name="International Elephant Shark Genome Sequencing Consortium"/>
            <person name="Venkatesh B."/>
            <person name="Lee A.P."/>
            <person name="Ravi V."/>
            <person name="Maurya A.K."/>
            <person name="Lian M.M."/>
            <person name="Swann J.B."/>
            <person name="Ohta Y."/>
            <person name="Flajnik M.F."/>
            <person name="Sutoh Y."/>
            <person name="Kasahara M."/>
            <person name="Hoon S."/>
            <person name="Gangu V."/>
            <person name="Roy S.W."/>
            <person name="Irimia M."/>
            <person name="Korzh V."/>
            <person name="Kondrychyn I."/>
            <person name="Lim Z.W."/>
            <person name="Tay B.H."/>
            <person name="Tohari S."/>
            <person name="Kong K.W."/>
            <person name="Ho S."/>
            <person name="Lorente-Galdos B."/>
            <person name="Quilez J."/>
            <person name="Marques-Bonet T."/>
            <person name="Raney B.J."/>
            <person name="Ingham P.W."/>
            <person name="Tay A."/>
            <person name="Hillier L.W."/>
            <person name="Minx P."/>
            <person name="Boehm T."/>
            <person name="Wilson R.K."/>
            <person name="Brenner S."/>
            <person name="Warren W.C."/>
        </authorList>
    </citation>
    <scope>NUCLEOTIDE SEQUENCE [LARGE SCALE GENOMIC DNA]</scope>
</reference>
<evidence type="ECO:0000256" key="6">
    <source>
        <dbReference type="PROSITE-ProRule" id="PRU00460"/>
    </source>
</evidence>
<dbReference type="PANTHER" id="PTHR10574:SF406">
    <property type="entry name" value="LAMININ SUBUNIT ALPHA 5"/>
    <property type="match status" value="1"/>
</dbReference>
<protein>
    <recommendedName>
        <fullName evidence="7">Laminin EGF-like domain-containing protein</fullName>
    </recommendedName>
</protein>
<evidence type="ECO:0000256" key="4">
    <source>
        <dbReference type="ARBA" id="ARBA00023180"/>
    </source>
</evidence>
<dbReference type="CDD" id="cd00055">
    <property type="entry name" value="EGF_Lam"/>
    <property type="match status" value="3"/>
</dbReference>
<evidence type="ECO:0000256" key="3">
    <source>
        <dbReference type="ARBA" id="ARBA00023157"/>
    </source>
</evidence>
<dbReference type="FunFam" id="2.10.25.10:FF:000188">
    <property type="entry name" value="Laminin subunit gamma 2"/>
    <property type="match status" value="2"/>
</dbReference>
<evidence type="ECO:0000259" key="7">
    <source>
        <dbReference type="PROSITE" id="PS50027"/>
    </source>
</evidence>
<feature type="disulfide bond" evidence="6">
    <location>
        <begin position="119"/>
        <end position="128"/>
    </location>
</feature>
<reference evidence="8" key="5">
    <citation type="submission" date="2025-09" db="UniProtKB">
        <authorList>
            <consortium name="Ensembl"/>
        </authorList>
    </citation>
    <scope>IDENTIFICATION</scope>
</reference>
<dbReference type="GO" id="GO:0005604">
    <property type="term" value="C:basement membrane"/>
    <property type="evidence" value="ECO:0007669"/>
    <property type="project" value="UniProtKB-ARBA"/>
</dbReference>
<dbReference type="Pfam" id="PF00053">
    <property type="entry name" value="EGF_laminin"/>
    <property type="match status" value="2"/>
</dbReference>
<feature type="disulfide bond" evidence="6">
    <location>
        <begin position="71"/>
        <end position="80"/>
    </location>
</feature>
<reference evidence="8" key="4">
    <citation type="submission" date="2025-08" db="UniProtKB">
        <authorList>
            <consortium name="Ensembl"/>
        </authorList>
    </citation>
    <scope>IDENTIFICATION</scope>
</reference>
<keyword evidence="5 6" id="KW-0424">Laminin EGF-like domain</keyword>
<feature type="disulfide bond" evidence="6">
    <location>
        <begin position="165"/>
        <end position="174"/>
    </location>
</feature>